<dbReference type="PANTHER" id="PTHR11070:SF2">
    <property type="entry name" value="ATP-DEPENDENT DNA HELICASE SRS2"/>
    <property type="match status" value="1"/>
</dbReference>
<evidence type="ECO:0000256" key="8">
    <source>
        <dbReference type="ARBA" id="ARBA00034923"/>
    </source>
</evidence>
<keyword evidence="3 10" id="KW-0347">Helicase</keyword>
<evidence type="ECO:0000256" key="4">
    <source>
        <dbReference type="ARBA" id="ARBA00022840"/>
    </source>
</evidence>
<evidence type="ECO:0000313" key="14">
    <source>
        <dbReference type="Proteomes" id="UP001576762"/>
    </source>
</evidence>
<evidence type="ECO:0000259" key="11">
    <source>
        <dbReference type="PROSITE" id="PS51198"/>
    </source>
</evidence>
<protein>
    <recommendedName>
        <fullName evidence="7">DNA 3'-5' helicase</fullName>
        <ecNumber evidence="7">5.6.2.4</ecNumber>
    </recommendedName>
    <alternativeName>
        <fullName evidence="8">DNA 3'-5' helicase II</fullName>
    </alternativeName>
</protein>
<keyword evidence="4 10" id="KW-0067">ATP-binding</keyword>
<keyword evidence="14" id="KW-1185">Reference proteome</keyword>
<dbReference type="Gene3D" id="3.40.50.300">
    <property type="entry name" value="P-loop containing nucleotide triphosphate hydrolases"/>
    <property type="match status" value="4"/>
</dbReference>
<feature type="binding site" evidence="10">
    <location>
        <begin position="17"/>
        <end position="24"/>
    </location>
    <ligand>
        <name>ATP</name>
        <dbReference type="ChEBI" id="CHEBI:30616"/>
    </ligand>
</feature>
<evidence type="ECO:0000256" key="9">
    <source>
        <dbReference type="ARBA" id="ARBA00048988"/>
    </source>
</evidence>
<dbReference type="Gene3D" id="1.10.486.10">
    <property type="entry name" value="PCRA, domain 4"/>
    <property type="match status" value="1"/>
</dbReference>
<dbReference type="PROSITE" id="PS51198">
    <property type="entry name" value="UVRD_HELICASE_ATP_BIND"/>
    <property type="match status" value="1"/>
</dbReference>
<organism evidence="13 14">
    <name type="scientific">Marinobacter shengliensis</name>
    <dbReference type="NCBI Taxonomy" id="1389223"/>
    <lineage>
        <taxon>Bacteria</taxon>
        <taxon>Pseudomonadati</taxon>
        <taxon>Pseudomonadota</taxon>
        <taxon>Gammaproteobacteria</taxon>
        <taxon>Pseudomonadales</taxon>
        <taxon>Marinobacteraceae</taxon>
        <taxon>Marinobacter</taxon>
    </lineage>
</organism>
<dbReference type="SUPFAM" id="SSF52540">
    <property type="entry name" value="P-loop containing nucleoside triphosphate hydrolases"/>
    <property type="match status" value="1"/>
</dbReference>
<dbReference type="PROSITE" id="PS51217">
    <property type="entry name" value="UVRD_HELICASE_CTER"/>
    <property type="match status" value="1"/>
</dbReference>
<dbReference type="EC" id="5.6.2.4" evidence="7"/>
<feature type="domain" description="UvrD-like helicase C-terminal" evidence="12">
    <location>
        <begin position="456"/>
        <end position="731"/>
    </location>
</feature>
<accession>A0ABV4W7H0</accession>
<keyword evidence="5" id="KW-0413">Isomerase</keyword>
<dbReference type="InterPro" id="IPR027417">
    <property type="entry name" value="P-loop_NTPase"/>
</dbReference>
<comment type="caution">
    <text evidence="13">The sequence shown here is derived from an EMBL/GenBank/DDBJ whole genome shotgun (WGS) entry which is preliminary data.</text>
</comment>
<evidence type="ECO:0000256" key="1">
    <source>
        <dbReference type="ARBA" id="ARBA00022741"/>
    </source>
</evidence>
<evidence type="ECO:0000256" key="3">
    <source>
        <dbReference type="ARBA" id="ARBA00022806"/>
    </source>
</evidence>
<evidence type="ECO:0000259" key="12">
    <source>
        <dbReference type="PROSITE" id="PS51217"/>
    </source>
</evidence>
<evidence type="ECO:0000256" key="2">
    <source>
        <dbReference type="ARBA" id="ARBA00022801"/>
    </source>
</evidence>
<dbReference type="Pfam" id="PF13361">
    <property type="entry name" value="UvrD_C"/>
    <property type="match status" value="1"/>
</dbReference>
<keyword evidence="1 10" id="KW-0547">Nucleotide-binding</keyword>
<dbReference type="EMBL" id="JBHFLD010000014">
    <property type="protein sequence ID" value="MFB2716130.1"/>
    <property type="molecule type" value="Genomic_DNA"/>
</dbReference>
<comment type="catalytic activity">
    <reaction evidence="6">
        <text>Couples ATP hydrolysis with the unwinding of duplex DNA by translocating in the 3'-5' direction.</text>
        <dbReference type="EC" id="5.6.2.4"/>
    </reaction>
</comment>
<sequence length="1065" mass="119573">MSQSAVLPAQPFTLIKAGAGAGKTYTIQSTLADWIKQGIVKPDRVLAVTFTNDAANEMRSRIRLALLKEGMMAEARLLQKSTISTIHAFGLDILKTFAYEAGRSPTPRQLTEQEQDFLLRKAMDQVQAIQPVLDNLELYGYTGSFKGEDYQEADEQLTDTILALINKLRSLGKGFNTSPGEADALLSQAKEIITSTYGHVQKDGAPYTEALWRAIEAVKIEYPEAKTLGHKKEWGNNKHTRAFVESIYSATRNKLERDWKLWAKLQYTEDLKNIRNKHTRADLAEAIWNAAEKLSVHPGPLNDALNHIECLINGVLETLSAYQQTKEQAGLVDYGDMVHLANDMLEAHPEWLEEISGGYDCLIIDEFQDTNPLQYALLRRFQKTSKYTLIVGDLKQSIMGFQGSDSRLFAELLKEGEGKDSVVKELDSNWRSTPELMEFINGVGKTLYGDNYRELEPKAGYQSDLPAVQVLRFSKDDWNLNASSRSPKPGFTAEGNIALANHLSDLLASGTKITDRHTGEKRPIRGSDIAVLARGHSRLGKFAAALRSVGIEVQIQEPGFLKCEAVQWALNALQALNNKRDHYAWLDLLTSPLLNGNSTERLKELLTSYDPKTALKHDIKELLEPLGKTIRKQPVKTQLLTVIEEAKLFEALKQHPDGAQYRANLIKLIGLAEEFESLQPETLNAMGIVGKNVSTFPVWLNQNKDSIDEQPNADPQAENAVALKTWHSSKGLEWPVVMVLDAEKASEPRFPSISMAYPDGDIEAMLRQSFVQILPRIDDGPTRKNFTSILAQEQVETSKNLCYVALTRAREQLILPYFEGFSDGSMLVYIEPLTAAQSSVPVRYVCRAIRNGMYAPKRPKCDEKAACNVALLIDPKRQSDKLTHTLNPSIGKRNSVVNLVEREETKYGPSPDIAKLEHVSANDLGIWMHRIYQVYFMQPKLLDKVLEYNPGYVNLEGERKSFVIHLEFFRAQLVRMVGRLKSCESELHVVSTNAKNQVVSGVIDLFVDGENASMIIDHKSDSATNGELYWWQLLSYNGFGRRRDSLLALNWTRTGTLSEIRNLTY</sequence>
<dbReference type="Pfam" id="PF00580">
    <property type="entry name" value="UvrD-helicase"/>
    <property type="match status" value="1"/>
</dbReference>
<dbReference type="RefSeq" id="WP_374814463.1">
    <property type="nucleotide sequence ID" value="NZ_JBHFLD010000014.1"/>
</dbReference>
<evidence type="ECO:0000256" key="7">
    <source>
        <dbReference type="ARBA" id="ARBA00034808"/>
    </source>
</evidence>
<comment type="catalytic activity">
    <reaction evidence="9">
        <text>ATP + H2O = ADP + phosphate + H(+)</text>
        <dbReference type="Rhea" id="RHEA:13065"/>
        <dbReference type="ChEBI" id="CHEBI:15377"/>
        <dbReference type="ChEBI" id="CHEBI:15378"/>
        <dbReference type="ChEBI" id="CHEBI:30616"/>
        <dbReference type="ChEBI" id="CHEBI:43474"/>
        <dbReference type="ChEBI" id="CHEBI:456216"/>
        <dbReference type="EC" id="5.6.2.4"/>
    </reaction>
</comment>
<dbReference type="GO" id="GO:0008854">
    <property type="term" value="F:exodeoxyribonuclease V activity"/>
    <property type="evidence" value="ECO:0007669"/>
    <property type="project" value="UniProtKB-EC"/>
</dbReference>
<dbReference type="InterPro" id="IPR014016">
    <property type="entry name" value="UvrD-like_ATP-bd"/>
</dbReference>
<dbReference type="InterPro" id="IPR000212">
    <property type="entry name" value="DNA_helicase_UvrD/REP"/>
</dbReference>
<proteinExistence type="predicted"/>
<reference evidence="13 14" key="1">
    <citation type="submission" date="2024-09" db="EMBL/GenBank/DDBJ databases">
        <title>Draft genome sequences of 6 high pH adapted Marinobacter shengliensis sp. isolated from Mariana forearc serpentinite mud volcanoes.</title>
        <authorList>
            <person name="Elkassas S."/>
            <person name="Serres M."/>
            <person name="Michael N."/>
            <person name="Amina P."/>
            <person name="Teodora Z."/>
            <person name="Julie H."/>
        </authorList>
    </citation>
    <scope>NUCLEOTIDE SEQUENCE [LARGE SCALE GENOMIC DNA]</scope>
    <source>
        <strain evidence="13 14">EB4</strain>
    </source>
</reference>
<evidence type="ECO:0000256" key="5">
    <source>
        <dbReference type="ARBA" id="ARBA00023235"/>
    </source>
</evidence>
<evidence type="ECO:0000256" key="10">
    <source>
        <dbReference type="PROSITE-ProRule" id="PRU00560"/>
    </source>
</evidence>
<gene>
    <name evidence="13" type="ORF">ACE05E_11615</name>
</gene>
<dbReference type="Proteomes" id="UP001576762">
    <property type="component" value="Unassembled WGS sequence"/>
</dbReference>
<feature type="domain" description="UvrD-like helicase ATP-binding" evidence="11">
    <location>
        <begin position="1"/>
        <end position="433"/>
    </location>
</feature>
<keyword evidence="2 10" id="KW-0378">Hydrolase</keyword>
<evidence type="ECO:0000313" key="13">
    <source>
        <dbReference type="EMBL" id="MFB2716130.1"/>
    </source>
</evidence>
<name>A0ABV4W7H0_9GAMM</name>
<evidence type="ECO:0000256" key="6">
    <source>
        <dbReference type="ARBA" id="ARBA00034617"/>
    </source>
</evidence>
<dbReference type="InterPro" id="IPR014017">
    <property type="entry name" value="DNA_helicase_UvrD-like_C"/>
</dbReference>
<dbReference type="PANTHER" id="PTHR11070">
    <property type="entry name" value="UVRD / RECB / PCRA DNA HELICASE FAMILY MEMBER"/>
    <property type="match status" value="1"/>
</dbReference>